<organism evidence="2 3">
    <name type="scientific">Fulvimarina manganoxydans</name>
    <dbReference type="NCBI Taxonomy" id="937218"/>
    <lineage>
        <taxon>Bacteria</taxon>
        <taxon>Pseudomonadati</taxon>
        <taxon>Pseudomonadota</taxon>
        <taxon>Alphaproteobacteria</taxon>
        <taxon>Hyphomicrobiales</taxon>
        <taxon>Aurantimonadaceae</taxon>
        <taxon>Fulvimarina</taxon>
    </lineage>
</organism>
<feature type="transmembrane region" description="Helical" evidence="1">
    <location>
        <begin position="20"/>
        <end position="42"/>
    </location>
</feature>
<reference evidence="2 3" key="1">
    <citation type="submission" date="2017-04" db="EMBL/GenBank/DDBJ databases">
        <authorList>
            <person name="Afonso C.L."/>
            <person name="Miller P.J."/>
            <person name="Scott M.A."/>
            <person name="Spackman E."/>
            <person name="Goraichik I."/>
            <person name="Dimitrov K.M."/>
            <person name="Suarez D.L."/>
            <person name="Swayne D.E."/>
        </authorList>
    </citation>
    <scope>NUCLEOTIDE SEQUENCE [LARGE SCALE GENOMIC DNA]</scope>
    <source>
        <strain evidence="2 3">CGMCC 1.10972</strain>
    </source>
</reference>
<dbReference type="PIRSF" id="PIRSF011386">
    <property type="entry name" value="FixH"/>
    <property type="match status" value="1"/>
</dbReference>
<dbReference type="EMBL" id="FWXR01000005">
    <property type="protein sequence ID" value="SMC65909.1"/>
    <property type="molecule type" value="Genomic_DNA"/>
</dbReference>
<keyword evidence="1" id="KW-1133">Transmembrane helix</keyword>
<gene>
    <name evidence="2" type="ORF">SAMN06297251_105191</name>
</gene>
<proteinExistence type="predicted"/>
<dbReference type="Pfam" id="PF05751">
    <property type="entry name" value="FixH"/>
    <property type="match status" value="1"/>
</dbReference>
<dbReference type="AlphaFoldDB" id="A0A1W2AYX3"/>
<dbReference type="InterPro" id="IPR008620">
    <property type="entry name" value="FixH"/>
</dbReference>
<dbReference type="RefSeq" id="WP_139798279.1">
    <property type="nucleotide sequence ID" value="NZ_FWXR01000005.1"/>
</dbReference>
<evidence type="ECO:0000256" key="1">
    <source>
        <dbReference type="SAM" id="Phobius"/>
    </source>
</evidence>
<dbReference type="Proteomes" id="UP000192656">
    <property type="component" value="Unassembled WGS sequence"/>
</dbReference>
<keyword evidence="1" id="KW-0812">Transmembrane</keyword>
<dbReference type="OrthoDB" id="1495896at2"/>
<sequence>MKSALNMTTLLDTLLARKSFTGMHMLAVMLVFFGTIISVNLYMARQAMESWTGLVVENSYVASQHFNDDVAERERLAGLGYSLHATYANETLTIHLARSGKPLAIGSIEGRVGRPVTAMEDRDLTFSLTGDGTARSALKLGAGLWKADVLVRTANGEMMERGLRFIVTEAEAEAVQ</sequence>
<evidence type="ECO:0000313" key="3">
    <source>
        <dbReference type="Proteomes" id="UP000192656"/>
    </source>
</evidence>
<dbReference type="InterPro" id="IPR018037">
    <property type="entry name" value="FixH_proteobacterial"/>
</dbReference>
<accession>A0A1W2AYX3</accession>
<keyword evidence="1" id="KW-0472">Membrane</keyword>
<dbReference type="STRING" id="937218.SAMN06297251_105191"/>
<evidence type="ECO:0000313" key="2">
    <source>
        <dbReference type="EMBL" id="SMC65909.1"/>
    </source>
</evidence>
<protein>
    <submittedName>
        <fullName evidence="2">Nitrogen fixation protein FixH</fullName>
    </submittedName>
</protein>
<keyword evidence="3" id="KW-1185">Reference proteome</keyword>
<name>A0A1W2AYX3_9HYPH</name>